<keyword evidence="2" id="KW-0863">Zinc-finger</keyword>
<protein>
    <recommendedName>
        <fullName evidence="4">MYND-type domain-containing protein</fullName>
    </recommendedName>
</protein>
<gene>
    <name evidence="5" type="ORF">EUX98_g76</name>
</gene>
<dbReference type="GO" id="GO:0008270">
    <property type="term" value="F:zinc ion binding"/>
    <property type="evidence" value="ECO:0007669"/>
    <property type="project" value="UniProtKB-KW"/>
</dbReference>
<evidence type="ECO:0000256" key="2">
    <source>
        <dbReference type="ARBA" id="ARBA00022771"/>
    </source>
</evidence>
<accession>A0A4S4N6J6</accession>
<dbReference type="EMBL" id="SGPM01000001">
    <property type="protein sequence ID" value="THH34085.1"/>
    <property type="molecule type" value="Genomic_DNA"/>
</dbReference>
<keyword evidence="6" id="KW-1185">Reference proteome</keyword>
<evidence type="ECO:0000313" key="6">
    <source>
        <dbReference type="Proteomes" id="UP000308730"/>
    </source>
</evidence>
<dbReference type="AlphaFoldDB" id="A0A4S4N6J6"/>
<dbReference type="Pfam" id="PF01753">
    <property type="entry name" value="zf-MYND"/>
    <property type="match status" value="1"/>
</dbReference>
<keyword evidence="1" id="KW-0479">Metal-binding</keyword>
<dbReference type="Proteomes" id="UP000308730">
    <property type="component" value="Unassembled WGS sequence"/>
</dbReference>
<keyword evidence="3" id="KW-0862">Zinc</keyword>
<sequence>MGYCSKDCQRADWKDHKPSCKGSLTGKPAISRNPVIKIAEKIAFDEGIMTQVDCILVLVLDLIHHPENAKTSGVALAAHVEFTDTMWAKSHIESLISGREPPKLPDMIPKLFQISKAVTIGADIMPKALEEGAALQVQKLRDEGTLTEEGNILVRALWVDEGNGSEISQSTFYFYRGISRELIEEVASWKGATGGPVTADDLILSVFRPCIMVVPVSISYLANSEFNRTNYVDLARRRKMSTMVPSKQD</sequence>
<dbReference type="InterPro" id="IPR002893">
    <property type="entry name" value="Znf_MYND"/>
</dbReference>
<evidence type="ECO:0000256" key="3">
    <source>
        <dbReference type="ARBA" id="ARBA00022833"/>
    </source>
</evidence>
<evidence type="ECO:0000256" key="1">
    <source>
        <dbReference type="ARBA" id="ARBA00022723"/>
    </source>
</evidence>
<proteinExistence type="predicted"/>
<evidence type="ECO:0000259" key="4">
    <source>
        <dbReference type="Pfam" id="PF01753"/>
    </source>
</evidence>
<dbReference type="Gene3D" id="6.10.140.2220">
    <property type="match status" value="1"/>
</dbReference>
<dbReference type="OrthoDB" id="2785376at2759"/>
<feature type="domain" description="MYND-type" evidence="4">
    <location>
        <begin position="3"/>
        <end position="20"/>
    </location>
</feature>
<evidence type="ECO:0000313" key="5">
    <source>
        <dbReference type="EMBL" id="THH34085.1"/>
    </source>
</evidence>
<comment type="caution">
    <text evidence="5">The sequence shown here is derived from an EMBL/GenBank/DDBJ whole genome shotgun (WGS) entry which is preliminary data.</text>
</comment>
<name>A0A4S4N6J6_9APHY</name>
<dbReference type="SUPFAM" id="SSF144232">
    <property type="entry name" value="HIT/MYND zinc finger-like"/>
    <property type="match status" value="1"/>
</dbReference>
<organism evidence="5 6">
    <name type="scientific">Antrodiella citrinella</name>
    <dbReference type="NCBI Taxonomy" id="2447956"/>
    <lineage>
        <taxon>Eukaryota</taxon>
        <taxon>Fungi</taxon>
        <taxon>Dikarya</taxon>
        <taxon>Basidiomycota</taxon>
        <taxon>Agaricomycotina</taxon>
        <taxon>Agaricomycetes</taxon>
        <taxon>Polyporales</taxon>
        <taxon>Steccherinaceae</taxon>
        <taxon>Antrodiella</taxon>
    </lineage>
</organism>
<reference evidence="5 6" key="1">
    <citation type="submission" date="2019-02" db="EMBL/GenBank/DDBJ databases">
        <title>Genome sequencing of the rare red list fungi Antrodiella citrinella (Flaviporus citrinellus).</title>
        <authorList>
            <person name="Buettner E."/>
            <person name="Kellner H."/>
        </authorList>
    </citation>
    <scope>NUCLEOTIDE SEQUENCE [LARGE SCALE GENOMIC DNA]</scope>
    <source>
        <strain evidence="5 6">DSM 108506</strain>
    </source>
</reference>